<evidence type="ECO:0000256" key="2">
    <source>
        <dbReference type="ARBA" id="ARBA00022723"/>
    </source>
</evidence>
<dbReference type="Gene3D" id="3.30.70.20">
    <property type="match status" value="1"/>
</dbReference>
<dbReference type="Proteomes" id="UP000319130">
    <property type="component" value="Unassembled WGS sequence"/>
</dbReference>
<dbReference type="EMBL" id="SOIZ01000315">
    <property type="protein sequence ID" value="TET60176.1"/>
    <property type="molecule type" value="Genomic_DNA"/>
</dbReference>
<comment type="similarity">
    <text evidence="1">Belongs to the dihydropyrimidine dehydrogenase family.</text>
</comment>
<dbReference type="Gene3D" id="3.20.20.70">
    <property type="entry name" value="Aldolase class I"/>
    <property type="match status" value="1"/>
</dbReference>
<evidence type="ECO:0000256" key="1">
    <source>
        <dbReference type="ARBA" id="ARBA00010804"/>
    </source>
</evidence>
<keyword evidence="5" id="KW-0411">Iron-sulfur</keyword>
<evidence type="ECO:0000256" key="5">
    <source>
        <dbReference type="ARBA" id="ARBA00023014"/>
    </source>
</evidence>
<organism evidence="14 15">
    <name type="scientific">Aerophobetes bacterium</name>
    <dbReference type="NCBI Taxonomy" id="2030807"/>
    <lineage>
        <taxon>Bacteria</taxon>
        <taxon>Candidatus Aerophobota</taxon>
    </lineage>
</organism>
<dbReference type="InterPro" id="IPR017900">
    <property type="entry name" value="4Fe4S_Fe_S_CS"/>
</dbReference>
<dbReference type="PROSITE" id="PS00198">
    <property type="entry name" value="4FE4S_FER_1"/>
    <property type="match status" value="1"/>
</dbReference>
<evidence type="ECO:0000313" key="14">
    <source>
        <dbReference type="EMBL" id="TET60176.1"/>
    </source>
</evidence>
<dbReference type="GO" id="GO:0046872">
    <property type="term" value="F:metal ion binding"/>
    <property type="evidence" value="ECO:0007669"/>
    <property type="project" value="UniProtKB-KW"/>
</dbReference>
<evidence type="ECO:0000313" key="15">
    <source>
        <dbReference type="Proteomes" id="UP000319130"/>
    </source>
</evidence>
<dbReference type="GO" id="GO:0005737">
    <property type="term" value="C:cytoplasm"/>
    <property type="evidence" value="ECO:0007669"/>
    <property type="project" value="InterPro"/>
</dbReference>
<evidence type="ECO:0000256" key="12">
    <source>
        <dbReference type="ARBA" id="ARBA00049728"/>
    </source>
</evidence>
<dbReference type="InterPro" id="IPR013785">
    <property type="entry name" value="Aldolase_TIM"/>
</dbReference>
<dbReference type="PANTHER" id="PTHR43073">
    <property type="entry name" value="DIHYDROPYRIMIDINE DEHYDROGENASE [NADP(+)]"/>
    <property type="match status" value="1"/>
</dbReference>
<dbReference type="Pfam" id="PF01180">
    <property type="entry name" value="DHO_dh"/>
    <property type="match status" value="1"/>
</dbReference>
<dbReference type="GO" id="GO:0006210">
    <property type="term" value="P:thymine catabolic process"/>
    <property type="evidence" value="ECO:0007669"/>
    <property type="project" value="TreeGrafter"/>
</dbReference>
<dbReference type="PANTHER" id="PTHR43073:SF2">
    <property type="entry name" value="DIHYDROPYRIMIDINE DEHYDROGENASE [NADP(+)]"/>
    <property type="match status" value="1"/>
</dbReference>
<evidence type="ECO:0000256" key="10">
    <source>
        <dbReference type="ARBA" id="ARBA00049578"/>
    </source>
</evidence>
<dbReference type="PROSITE" id="PS51379">
    <property type="entry name" value="4FE4S_FER_2"/>
    <property type="match status" value="2"/>
</dbReference>
<sequence length="397" mass="43080">MLEVEFAGIKLKNPVIAASATPTINLDGLRRAAEGGAGAIVTKSAVFPKKVVEGMEYVKGRPTGLKPSPRFMLLNKGETYDPRLTKEGSYFTLFRVGEPYLKPEELVRMIEKIKKSVNIPVIASIAGAVDDLEEWQRLAKPMQEAGADAIELNLHAIPIVKYTNPDIVRAVKEVVSIPVIAKLMYGWEDPTELGPKVENAGADAITAVGTFGFPTMEIDVEASRILTQPSYYGAGGPWYRPVSLAFVSRLAKSVKVPILGVTGVVTWKDAVKYIMVGAAAVEVSAAIYARGYRVLGEIASGIEDFMRRKGYQRIDDFRGSILKEIVPPVKLEWGPPIKAAVDEASCDGCGDCQESCFYGAISLEEKLASVDSDKCDGCGLCVWVCPSKAVTMQRQRV</sequence>
<evidence type="ECO:0000256" key="7">
    <source>
        <dbReference type="ARBA" id="ARBA00032722"/>
    </source>
</evidence>
<comment type="catalytic activity">
    <reaction evidence="8">
        <text>5,6-dihydrothymine + NAD(+) = thymine + NADH + H(+)</text>
        <dbReference type="Rhea" id="RHEA:28791"/>
        <dbReference type="ChEBI" id="CHEBI:15378"/>
        <dbReference type="ChEBI" id="CHEBI:17821"/>
        <dbReference type="ChEBI" id="CHEBI:27468"/>
        <dbReference type="ChEBI" id="CHEBI:57540"/>
        <dbReference type="ChEBI" id="CHEBI:57945"/>
        <dbReference type="EC" id="1.3.1.1"/>
    </reaction>
</comment>
<keyword evidence="3" id="KW-0560">Oxidoreductase</keyword>
<dbReference type="GO" id="GO:0051536">
    <property type="term" value="F:iron-sulfur cluster binding"/>
    <property type="evidence" value="ECO:0007669"/>
    <property type="project" value="UniProtKB-KW"/>
</dbReference>
<comment type="subunit">
    <text evidence="11">Heterotetramer of 2 PreA and 2 PreT subunits.</text>
</comment>
<comment type="function">
    <text evidence="10">Involved in pyrimidine base degradation. Catalyzes physiologically the reduction of uracil to 5,6-dihydrouracil (DHU) by using NADH as a specific cosubstrate. It also catalyzes the reverse reaction and the reduction of thymine to 5,6-dihydrothymine (DHT).</text>
</comment>
<evidence type="ECO:0000256" key="4">
    <source>
        <dbReference type="ARBA" id="ARBA00023004"/>
    </source>
</evidence>
<evidence type="ECO:0000256" key="11">
    <source>
        <dbReference type="ARBA" id="ARBA00049714"/>
    </source>
</evidence>
<dbReference type="GO" id="GO:0006212">
    <property type="term" value="P:uracil catabolic process"/>
    <property type="evidence" value="ECO:0007669"/>
    <property type="project" value="TreeGrafter"/>
</dbReference>
<reference evidence="14 15" key="1">
    <citation type="submission" date="2019-03" db="EMBL/GenBank/DDBJ databases">
        <title>Metabolic potential of uncultured bacteria and archaea associated with petroleum seepage in deep-sea sediments.</title>
        <authorList>
            <person name="Dong X."/>
            <person name="Hubert C."/>
        </authorList>
    </citation>
    <scope>NUCLEOTIDE SEQUENCE [LARGE SCALE GENOMIC DNA]</scope>
    <source>
        <strain evidence="14">E29_bin52</strain>
    </source>
</reference>
<evidence type="ECO:0000256" key="6">
    <source>
        <dbReference type="ARBA" id="ARBA00030119"/>
    </source>
</evidence>
<proteinExistence type="inferred from homology"/>
<gene>
    <name evidence="14" type="ORF">E3J48_07010</name>
</gene>
<evidence type="ECO:0000256" key="9">
    <source>
        <dbReference type="ARBA" id="ARBA00048792"/>
    </source>
</evidence>
<dbReference type="GO" id="GO:0004159">
    <property type="term" value="F:dihydropyrimidine dehydrogenase (NAD+) activity"/>
    <property type="evidence" value="ECO:0007669"/>
    <property type="project" value="UniProtKB-EC"/>
</dbReference>
<protein>
    <recommendedName>
        <fullName evidence="12">dihydrouracil dehydrogenase (NAD(+))</fullName>
        <ecNumber evidence="12">1.3.1.1</ecNumber>
    </recommendedName>
    <alternativeName>
        <fullName evidence="7">Dihydrothymine dehydrogenase</fullName>
    </alternativeName>
    <alternativeName>
        <fullName evidence="6">Dihydrouracil dehydrogenase</fullName>
    </alternativeName>
</protein>
<dbReference type="SUPFAM" id="SSF51395">
    <property type="entry name" value="FMN-linked oxidoreductases"/>
    <property type="match status" value="1"/>
</dbReference>
<dbReference type="SUPFAM" id="SSF54862">
    <property type="entry name" value="4Fe-4S ferredoxins"/>
    <property type="match status" value="1"/>
</dbReference>
<dbReference type="GO" id="GO:0002058">
    <property type="term" value="F:uracil binding"/>
    <property type="evidence" value="ECO:0007669"/>
    <property type="project" value="TreeGrafter"/>
</dbReference>
<keyword evidence="2" id="KW-0479">Metal-binding</keyword>
<name>A0A523VZG4_UNCAE</name>
<evidence type="ECO:0000256" key="8">
    <source>
        <dbReference type="ARBA" id="ARBA00047685"/>
    </source>
</evidence>
<accession>A0A523VZG4</accession>
<dbReference type="EC" id="1.3.1.1" evidence="12"/>
<comment type="catalytic activity">
    <reaction evidence="9">
        <text>5,6-dihydrouracil + NAD(+) = uracil + NADH + H(+)</text>
        <dbReference type="Rhea" id="RHEA:20189"/>
        <dbReference type="ChEBI" id="CHEBI:15378"/>
        <dbReference type="ChEBI" id="CHEBI:15901"/>
        <dbReference type="ChEBI" id="CHEBI:17568"/>
        <dbReference type="ChEBI" id="CHEBI:57540"/>
        <dbReference type="ChEBI" id="CHEBI:57945"/>
        <dbReference type="EC" id="1.3.1.1"/>
    </reaction>
</comment>
<dbReference type="InterPro" id="IPR017896">
    <property type="entry name" value="4Fe4S_Fe-S-bd"/>
</dbReference>
<dbReference type="GO" id="GO:0050661">
    <property type="term" value="F:NADP binding"/>
    <property type="evidence" value="ECO:0007669"/>
    <property type="project" value="TreeGrafter"/>
</dbReference>
<dbReference type="AlphaFoldDB" id="A0A523VZG4"/>
<evidence type="ECO:0000256" key="3">
    <source>
        <dbReference type="ARBA" id="ARBA00023002"/>
    </source>
</evidence>
<feature type="domain" description="4Fe-4S ferredoxin-type" evidence="13">
    <location>
        <begin position="366"/>
        <end position="395"/>
    </location>
</feature>
<dbReference type="InterPro" id="IPR005720">
    <property type="entry name" value="Dihydroorotate_DH_cat"/>
</dbReference>
<feature type="domain" description="4Fe-4S ferredoxin-type" evidence="13">
    <location>
        <begin position="337"/>
        <end position="365"/>
    </location>
</feature>
<dbReference type="Pfam" id="PF14697">
    <property type="entry name" value="Fer4_21"/>
    <property type="match status" value="1"/>
</dbReference>
<keyword evidence="4" id="KW-0408">Iron</keyword>
<comment type="caution">
    <text evidence="14">The sequence shown here is derived from an EMBL/GenBank/DDBJ whole genome shotgun (WGS) entry which is preliminary data.</text>
</comment>
<evidence type="ECO:0000259" key="13">
    <source>
        <dbReference type="PROSITE" id="PS51379"/>
    </source>
</evidence>